<gene>
    <name evidence="1" type="ORF">GGR27_003499</name>
</gene>
<keyword evidence="2" id="KW-1185">Reference proteome</keyword>
<protein>
    <submittedName>
        <fullName evidence="1">Membrane protein YagU involved in acid resistance</fullName>
    </submittedName>
</protein>
<evidence type="ECO:0000313" key="2">
    <source>
        <dbReference type="Proteomes" id="UP000770785"/>
    </source>
</evidence>
<dbReference type="RefSeq" id="WP_168039585.1">
    <property type="nucleotide sequence ID" value="NZ_JAATJH010000007.1"/>
</dbReference>
<organism evidence="1 2">
    <name type="scientific">Neolewinella antarctica</name>
    <dbReference type="NCBI Taxonomy" id="442734"/>
    <lineage>
        <taxon>Bacteria</taxon>
        <taxon>Pseudomonadati</taxon>
        <taxon>Bacteroidota</taxon>
        <taxon>Saprospiria</taxon>
        <taxon>Saprospirales</taxon>
        <taxon>Lewinellaceae</taxon>
        <taxon>Neolewinella</taxon>
    </lineage>
</organism>
<dbReference type="Proteomes" id="UP000770785">
    <property type="component" value="Unassembled WGS sequence"/>
</dbReference>
<proteinExistence type="predicted"/>
<comment type="caution">
    <text evidence="1">The sequence shown here is derived from an EMBL/GenBank/DDBJ whole genome shotgun (WGS) entry which is preliminary data.</text>
</comment>
<reference evidence="1 2" key="1">
    <citation type="submission" date="2020-03" db="EMBL/GenBank/DDBJ databases">
        <title>Genomic Encyclopedia of Type Strains, Phase IV (KMG-IV): sequencing the most valuable type-strain genomes for metagenomic binning, comparative biology and taxonomic classification.</title>
        <authorList>
            <person name="Goeker M."/>
        </authorList>
    </citation>
    <scope>NUCLEOTIDE SEQUENCE [LARGE SCALE GENOMIC DNA]</scope>
    <source>
        <strain evidence="1 2">DSM 105096</strain>
    </source>
</reference>
<evidence type="ECO:0000313" key="1">
    <source>
        <dbReference type="EMBL" id="NJC27980.1"/>
    </source>
</evidence>
<name>A0ABX0XFS2_9BACT</name>
<accession>A0ABX0XFS2</accession>
<sequence length="199" mass="20839">MASSLLDTIFGTIKTVTNDFDDKKIEEYTGQKVDSVDQFMARTSKFGTKDYAKGFLAGVIGGLVGVAIKMLVDGEVAPDTVHSEDDISAAAVEGIENVAGDIFTDDQEEVVATIIEFGMGALIGGAYGLLIEAIPDAQKISSDQLMTTTKQLALPMLGLVPAIGSDVANDKAQNLAGHAAFVGTVEVVRRAVRLGLDEG</sequence>
<dbReference type="EMBL" id="JAATJH010000007">
    <property type="protein sequence ID" value="NJC27980.1"/>
    <property type="molecule type" value="Genomic_DNA"/>
</dbReference>